<accession>A0A8S9Q870</accession>
<proteinExistence type="predicted"/>
<evidence type="ECO:0000313" key="3">
    <source>
        <dbReference type="EMBL" id="KAF3526886.1"/>
    </source>
</evidence>
<keyword evidence="2" id="KW-1133">Transmembrane helix</keyword>
<evidence type="ECO:0000313" key="4">
    <source>
        <dbReference type="Proteomes" id="UP000712600"/>
    </source>
</evidence>
<comment type="caution">
    <text evidence="3">The sequence shown here is derived from an EMBL/GenBank/DDBJ whole genome shotgun (WGS) entry which is preliminary data.</text>
</comment>
<protein>
    <submittedName>
        <fullName evidence="3">Uncharacterized protein</fullName>
    </submittedName>
</protein>
<keyword evidence="2" id="KW-0472">Membrane</keyword>
<dbReference type="AlphaFoldDB" id="A0A8S9Q870"/>
<sequence length="93" mass="11053">MEERWSSQIRLRRSESPPADRQSISLGTRYDLFLWFSWFLIALKYFFTLAVSRVTAWLKHRGWRRTLIGGEFEVSMVEVLCWALDSPPTRLEA</sequence>
<organism evidence="3 4">
    <name type="scientific">Brassica cretica</name>
    <name type="common">Mustard</name>
    <dbReference type="NCBI Taxonomy" id="69181"/>
    <lineage>
        <taxon>Eukaryota</taxon>
        <taxon>Viridiplantae</taxon>
        <taxon>Streptophyta</taxon>
        <taxon>Embryophyta</taxon>
        <taxon>Tracheophyta</taxon>
        <taxon>Spermatophyta</taxon>
        <taxon>Magnoliopsida</taxon>
        <taxon>eudicotyledons</taxon>
        <taxon>Gunneridae</taxon>
        <taxon>Pentapetalae</taxon>
        <taxon>rosids</taxon>
        <taxon>malvids</taxon>
        <taxon>Brassicales</taxon>
        <taxon>Brassicaceae</taxon>
        <taxon>Brassiceae</taxon>
        <taxon>Brassica</taxon>
    </lineage>
</organism>
<dbReference type="Proteomes" id="UP000712600">
    <property type="component" value="Unassembled WGS sequence"/>
</dbReference>
<reference evidence="3" key="1">
    <citation type="submission" date="2019-12" db="EMBL/GenBank/DDBJ databases">
        <title>Genome sequencing and annotation of Brassica cretica.</title>
        <authorList>
            <person name="Studholme D.J."/>
            <person name="Sarris P."/>
        </authorList>
    </citation>
    <scope>NUCLEOTIDE SEQUENCE</scope>
    <source>
        <strain evidence="3">PFS-109/04</strain>
        <tissue evidence="3">Leaf</tissue>
    </source>
</reference>
<gene>
    <name evidence="3" type="ORF">F2Q69_00051607</name>
</gene>
<feature type="transmembrane region" description="Helical" evidence="2">
    <location>
        <begin position="32"/>
        <end position="56"/>
    </location>
</feature>
<keyword evidence="2" id="KW-0812">Transmembrane</keyword>
<evidence type="ECO:0000256" key="1">
    <source>
        <dbReference type="SAM" id="MobiDB-lite"/>
    </source>
</evidence>
<evidence type="ECO:0000256" key="2">
    <source>
        <dbReference type="SAM" id="Phobius"/>
    </source>
</evidence>
<name>A0A8S9Q870_BRACR</name>
<feature type="region of interest" description="Disordered" evidence="1">
    <location>
        <begin position="1"/>
        <end position="22"/>
    </location>
</feature>
<dbReference type="EMBL" id="QGKX02001347">
    <property type="protein sequence ID" value="KAF3526886.1"/>
    <property type="molecule type" value="Genomic_DNA"/>
</dbReference>